<sequence length="30" mass="3217">MSHLATSTFQPLNIAILTVSATRTLEPDTS</sequence>
<evidence type="ECO:0000313" key="1">
    <source>
        <dbReference type="EMBL" id="RCI72958.1"/>
    </source>
</evidence>
<organism evidence="1 2">
    <name type="scientific">Pseudomonas aeruginosa</name>
    <dbReference type="NCBI Taxonomy" id="287"/>
    <lineage>
        <taxon>Bacteria</taxon>
        <taxon>Pseudomonadati</taxon>
        <taxon>Pseudomonadota</taxon>
        <taxon>Gammaproteobacteria</taxon>
        <taxon>Pseudomonadales</taxon>
        <taxon>Pseudomonadaceae</taxon>
        <taxon>Pseudomonas</taxon>
    </lineage>
</organism>
<dbReference type="Proteomes" id="UP000253594">
    <property type="component" value="Unassembled WGS sequence"/>
</dbReference>
<comment type="caution">
    <text evidence="1">The sequence shown here is derived from an EMBL/GenBank/DDBJ whole genome shotgun (WGS) entry which is preliminary data.</text>
</comment>
<feature type="non-terminal residue" evidence="1">
    <location>
        <position position="30"/>
    </location>
</feature>
<protein>
    <submittedName>
        <fullName evidence="1">Molybdenum cofactor biosynthesis protein</fullName>
    </submittedName>
</protein>
<evidence type="ECO:0000313" key="2">
    <source>
        <dbReference type="Proteomes" id="UP000253594"/>
    </source>
</evidence>
<accession>A0A367M6D2</accession>
<dbReference type="EMBL" id="QORE01000763">
    <property type="protein sequence ID" value="RCI72958.1"/>
    <property type="molecule type" value="Genomic_DNA"/>
</dbReference>
<name>A0A367M6D2_PSEAI</name>
<gene>
    <name evidence="1" type="ORF">DT376_20910</name>
</gene>
<dbReference type="AlphaFoldDB" id="A0A367M6D2"/>
<proteinExistence type="predicted"/>
<reference evidence="1 2" key="1">
    <citation type="submission" date="2018-07" db="EMBL/GenBank/DDBJ databases">
        <title>Mechanisms of high-level aminoglycoside resistance among Gram-negative pathogens in Brazil.</title>
        <authorList>
            <person name="Ballaben A.S."/>
            <person name="Darini A.L.C."/>
            <person name="Doi Y."/>
        </authorList>
    </citation>
    <scope>NUCLEOTIDE SEQUENCE [LARGE SCALE GENOMIC DNA]</scope>
    <source>
        <strain evidence="1 2">B2-305</strain>
    </source>
</reference>